<evidence type="ECO:0000256" key="1">
    <source>
        <dbReference type="ARBA" id="ARBA00022771"/>
    </source>
</evidence>
<evidence type="ECO:0000259" key="5">
    <source>
        <dbReference type="PROSITE" id="PS50089"/>
    </source>
</evidence>
<evidence type="ECO:0000313" key="6">
    <source>
        <dbReference type="EMBL" id="KAK7090617.1"/>
    </source>
</evidence>
<dbReference type="EMBL" id="JBAMIC010000024">
    <property type="protein sequence ID" value="KAK7090617.1"/>
    <property type="molecule type" value="Genomic_DNA"/>
</dbReference>
<comment type="caution">
    <text evidence="6">The sequence shown here is derived from an EMBL/GenBank/DDBJ whole genome shotgun (WGS) entry which is preliminary data.</text>
</comment>
<name>A0AAN9G0U8_9CAEN</name>
<evidence type="ECO:0000256" key="4">
    <source>
        <dbReference type="SAM" id="MobiDB-lite"/>
    </source>
</evidence>
<dbReference type="PROSITE" id="PS50089">
    <property type="entry name" value="ZF_RING_2"/>
    <property type="match status" value="1"/>
</dbReference>
<feature type="compositionally biased region" description="Low complexity" evidence="4">
    <location>
        <begin position="310"/>
        <end position="321"/>
    </location>
</feature>
<feature type="region of interest" description="Disordered" evidence="4">
    <location>
        <begin position="344"/>
        <end position="383"/>
    </location>
</feature>
<dbReference type="Pfam" id="PF13920">
    <property type="entry name" value="zf-C3HC4_3"/>
    <property type="match status" value="1"/>
</dbReference>
<dbReference type="InterPro" id="IPR013083">
    <property type="entry name" value="Znf_RING/FYVE/PHD"/>
</dbReference>
<dbReference type="SUPFAM" id="SSF57850">
    <property type="entry name" value="RING/U-box"/>
    <property type="match status" value="1"/>
</dbReference>
<feature type="region of interest" description="Disordered" evidence="4">
    <location>
        <begin position="172"/>
        <end position="321"/>
    </location>
</feature>
<evidence type="ECO:0000256" key="2">
    <source>
        <dbReference type="ARBA" id="ARBA00022833"/>
    </source>
</evidence>
<feature type="compositionally biased region" description="Polar residues" evidence="4">
    <location>
        <begin position="74"/>
        <end position="99"/>
    </location>
</feature>
<evidence type="ECO:0000313" key="7">
    <source>
        <dbReference type="Proteomes" id="UP001374579"/>
    </source>
</evidence>
<reference evidence="6 7" key="1">
    <citation type="submission" date="2024-02" db="EMBL/GenBank/DDBJ databases">
        <title>Chromosome-scale genome assembly of the rough periwinkle Littorina saxatilis.</title>
        <authorList>
            <person name="De Jode A."/>
            <person name="Faria R."/>
            <person name="Formenti G."/>
            <person name="Sims Y."/>
            <person name="Smith T.P."/>
            <person name="Tracey A."/>
            <person name="Wood J.M.D."/>
            <person name="Zagrodzka Z.B."/>
            <person name="Johannesson K."/>
            <person name="Butlin R.K."/>
            <person name="Leder E.H."/>
        </authorList>
    </citation>
    <scope>NUCLEOTIDE SEQUENCE [LARGE SCALE GENOMIC DNA]</scope>
    <source>
        <strain evidence="6">Snail1</strain>
        <tissue evidence="6">Muscle</tissue>
    </source>
</reference>
<keyword evidence="7" id="KW-1185">Reference proteome</keyword>
<dbReference type="Proteomes" id="UP001374579">
    <property type="component" value="Unassembled WGS sequence"/>
</dbReference>
<feature type="compositionally biased region" description="Basic and acidic residues" evidence="4">
    <location>
        <begin position="282"/>
        <end position="292"/>
    </location>
</feature>
<feature type="compositionally biased region" description="Low complexity" evidence="4">
    <location>
        <begin position="222"/>
        <end position="232"/>
    </location>
</feature>
<organism evidence="6 7">
    <name type="scientific">Littorina saxatilis</name>
    <dbReference type="NCBI Taxonomy" id="31220"/>
    <lineage>
        <taxon>Eukaryota</taxon>
        <taxon>Metazoa</taxon>
        <taxon>Spiralia</taxon>
        <taxon>Lophotrochozoa</taxon>
        <taxon>Mollusca</taxon>
        <taxon>Gastropoda</taxon>
        <taxon>Caenogastropoda</taxon>
        <taxon>Littorinimorpha</taxon>
        <taxon>Littorinoidea</taxon>
        <taxon>Littorinidae</taxon>
        <taxon>Littorina</taxon>
    </lineage>
</organism>
<keyword evidence="1 3" id="KW-0863">Zinc-finger</keyword>
<protein>
    <recommendedName>
        <fullName evidence="5">RING-type domain-containing protein</fullName>
    </recommendedName>
</protein>
<keyword evidence="2" id="KW-0862">Zinc</keyword>
<accession>A0AAN9G0U8</accession>
<sequence>MGSGTHGASANGCRQLLPVPVEALVTCGIPKDIVLSVYDRLVSAQAPYSPSRRSSESIDDATHGSSYDAIHSGNDVSQDPSRGSLSDVSQRVSDATGSPSHDLPPCNIYTGSDATNGGSCDSINRNITATMLFLAVEAAWRSEWRGHWQDHQLVLSPVNDHQENIVGHWNLGDLQDDGEKNNEHTSSDSVSVQQQQTAAGDHSAEIADPGVSATTSVDISEENTTTSSETRTAVAEPTEGSISTSDLTHTPAISPASVENPTAMGHVPSPSSAPTEDVMDITDEKNLVRTESHQTVSSLTTSIPATEGVPTPTDQPQTSTSLLLSPRRDVHEFPPEIHSAAAVTATNSASMPTSTPTTEPQSPTTTTERERNPSINKSGERRRKLERLRALRSENKRLKARQMCRHCHVRPVSLTLLPCGHFCFCQECGSTFTACPVCRKTILADVRTFVS</sequence>
<dbReference type="InterPro" id="IPR050784">
    <property type="entry name" value="IAP"/>
</dbReference>
<feature type="compositionally biased region" description="Polar residues" evidence="4">
    <location>
        <begin position="293"/>
        <end position="304"/>
    </location>
</feature>
<feature type="compositionally biased region" description="Low complexity" evidence="4">
    <location>
        <begin position="344"/>
        <end position="366"/>
    </location>
</feature>
<dbReference type="GO" id="GO:0008270">
    <property type="term" value="F:zinc ion binding"/>
    <property type="evidence" value="ECO:0007669"/>
    <property type="project" value="UniProtKB-KW"/>
</dbReference>
<dbReference type="InterPro" id="IPR001841">
    <property type="entry name" value="Znf_RING"/>
</dbReference>
<dbReference type="PANTHER" id="PTHR10044">
    <property type="entry name" value="INHIBITOR OF APOPTOSIS"/>
    <property type="match status" value="1"/>
</dbReference>
<dbReference type="Gene3D" id="3.30.40.10">
    <property type="entry name" value="Zinc/RING finger domain, C3HC4 (zinc finger)"/>
    <property type="match status" value="1"/>
</dbReference>
<gene>
    <name evidence="6" type="ORF">V1264_010389</name>
</gene>
<dbReference type="AlphaFoldDB" id="A0AAN9G0U8"/>
<feature type="domain" description="RING-type" evidence="5">
    <location>
        <begin position="404"/>
        <end position="439"/>
    </location>
</feature>
<keyword evidence="1 3" id="KW-0479">Metal-binding</keyword>
<feature type="compositionally biased region" description="Basic and acidic residues" evidence="4">
    <location>
        <begin position="53"/>
        <end position="62"/>
    </location>
</feature>
<proteinExistence type="predicted"/>
<feature type="compositionally biased region" description="Low complexity" evidence="4">
    <location>
        <begin position="187"/>
        <end position="196"/>
    </location>
</feature>
<evidence type="ECO:0000256" key="3">
    <source>
        <dbReference type="PROSITE-ProRule" id="PRU00175"/>
    </source>
</evidence>
<feature type="region of interest" description="Disordered" evidence="4">
    <location>
        <begin position="46"/>
        <end position="109"/>
    </location>
</feature>
<feature type="compositionally biased region" description="Basic and acidic residues" evidence="4">
    <location>
        <begin position="177"/>
        <end position="186"/>
    </location>
</feature>